<dbReference type="PANTHER" id="PTHR34352:SF1">
    <property type="entry name" value="PROTEIN YHFA"/>
    <property type="match status" value="1"/>
</dbReference>
<dbReference type="InterPro" id="IPR036102">
    <property type="entry name" value="OsmC/Ohrsf"/>
</dbReference>
<evidence type="ECO:0000313" key="1">
    <source>
        <dbReference type="EMBL" id="GAB0057548.1"/>
    </source>
</evidence>
<gene>
    <name evidence="1" type="primary">yhfA</name>
    <name evidence="1" type="ORF">SIID45300_01878</name>
</gene>
<dbReference type="PANTHER" id="PTHR34352">
    <property type="entry name" value="PROTEIN YHFA"/>
    <property type="match status" value="1"/>
</dbReference>
<dbReference type="Gene3D" id="3.30.300.20">
    <property type="match status" value="1"/>
</dbReference>
<dbReference type="InterPro" id="IPR003718">
    <property type="entry name" value="OsmC/Ohr_fam"/>
</dbReference>
<dbReference type="NCBIfam" id="NF008009">
    <property type="entry name" value="PRK10738.1"/>
    <property type="match status" value="1"/>
</dbReference>
<accession>A0ABQ0C9J2</accession>
<organism evidence="1 2">
    <name type="scientific">Candidatus Magnetaquiglobus chichijimensis</name>
    <dbReference type="NCBI Taxonomy" id="3141448"/>
    <lineage>
        <taxon>Bacteria</taxon>
        <taxon>Pseudomonadati</taxon>
        <taxon>Pseudomonadota</taxon>
        <taxon>Magnetococcia</taxon>
        <taxon>Magnetococcales</taxon>
        <taxon>Candidatus Magnetaquicoccaceae</taxon>
        <taxon>Candidatus Magnetaquiglobus</taxon>
    </lineage>
</organism>
<sequence length="142" mass="15263">MGKITARVKYIEGIQLLGESGSGHTVVMDGSPEVGGRNMGVRPMELFLIGLGGCASIDVLSILRKGRHAVNDCQVAIQGERAEEDPKVYLAITMHFTVTGKDIPSKAVERAIQLSEEKYCSAAAMLAKTATIRTSFEIVEQP</sequence>
<name>A0ABQ0C9J2_9PROT</name>
<dbReference type="Pfam" id="PF02566">
    <property type="entry name" value="OsmC"/>
    <property type="match status" value="1"/>
</dbReference>
<protein>
    <submittedName>
        <fullName evidence="1">Protein YhfA</fullName>
    </submittedName>
</protein>
<dbReference type="InterPro" id="IPR015946">
    <property type="entry name" value="KH_dom-like_a/b"/>
</dbReference>
<comment type="caution">
    <text evidence="1">The sequence shown here is derived from an EMBL/GenBank/DDBJ whole genome shotgun (WGS) entry which is preliminary data.</text>
</comment>
<evidence type="ECO:0000313" key="2">
    <source>
        <dbReference type="Proteomes" id="UP001628193"/>
    </source>
</evidence>
<keyword evidence="2" id="KW-1185">Reference proteome</keyword>
<reference evidence="1 2" key="1">
    <citation type="submission" date="2024-05" db="EMBL/GenBank/DDBJ databases">
        <authorList>
            <consortium name="Candidatus Magnetaquicoccaceae bacterium FCR-1 genome sequencing consortium"/>
            <person name="Shimoshige H."/>
            <person name="Shimamura S."/>
            <person name="Taoka A."/>
            <person name="Kobayashi H."/>
            <person name="Maekawa T."/>
        </authorList>
    </citation>
    <scope>NUCLEOTIDE SEQUENCE [LARGE SCALE GENOMIC DNA]</scope>
    <source>
        <strain evidence="1 2">FCR-1</strain>
    </source>
</reference>
<reference evidence="1 2" key="2">
    <citation type="submission" date="2024-09" db="EMBL/GenBank/DDBJ databases">
        <title>Draft genome sequence of Candidatus Magnetaquicoccaceae bacterium FCR-1.</title>
        <authorList>
            <person name="Shimoshige H."/>
            <person name="Shimamura S."/>
            <person name="Taoka A."/>
            <person name="Kobayashi H."/>
            <person name="Maekawa T."/>
        </authorList>
    </citation>
    <scope>NUCLEOTIDE SEQUENCE [LARGE SCALE GENOMIC DNA]</scope>
    <source>
        <strain evidence="1 2">FCR-1</strain>
    </source>
</reference>
<dbReference type="Proteomes" id="UP001628193">
    <property type="component" value="Unassembled WGS sequence"/>
</dbReference>
<dbReference type="EMBL" id="BAAFGK010000004">
    <property type="protein sequence ID" value="GAB0057548.1"/>
    <property type="molecule type" value="Genomic_DNA"/>
</dbReference>
<dbReference type="Gene3D" id="2.20.25.10">
    <property type="match status" value="1"/>
</dbReference>
<dbReference type="SUPFAM" id="SSF82784">
    <property type="entry name" value="OsmC-like"/>
    <property type="match status" value="1"/>
</dbReference>
<proteinExistence type="predicted"/>